<evidence type="ECO:0000313" key="1">
    <source>
        <dbReference type="EMBL" id="MBX69123.1"/>
    </source>
</evidence>
<organism evidence="1">
    <name type="scientific">Rhizophora mucronata</name>
    <name type="common">Asiatic mangrove</name>
    <dbReference type="NCBI Taxonomy" id="61149"/>
    <lineage>
        <taxon>Eukaryota</taxon>
        <taxon>Viridiplantae</taxon>
        <taxon>Streptophyta</taxon>
        <taxon>Embryophyta</taxon>
        <taxon>Tracheophyta</taxon>
        <taxon>Spermatophyta</taxon>
        <taxon>Magnoliopsida</taxon>
        <taxon>eudicotyledons</taxon>
        <taxon>Gunneridae</taxon>
        <taxon>Pentapetalae</taxon>
        <taxon>rosids</taxon>
        <taxon>fabids</taxon>
        <taxon>Malpighiales</taxon>
        <taxon>Rhizophoraceae</taxon>
        <taxon>Rhizophora</taxon>
    </lineage>
</organism>
<protein>
    <submittedName>
        <fullName evidence="1">Uncharacterized protein</fullName>
    </submittedName>
</protein>
<dbReference type="EMBL" id="GGEC01088639">
    <property type="protein sequence ID" value="MBX69123.1"/>
    <property type="molecule type" value="Transcribed_RNA"/>
</dbReference>
<sequence>MYICNKHENFLCIANLYILYLLTLKGLNLQTKGRNVSGQNMNNETWDILGA</sequence>
<accession>A0A2P2QQ64</accession>
<dbReference type="AlphaFoldDB" id="A0A2P2QQ64"/>
<proteinExistence type="predicted"/>
<reference evidence="1" key="1">
    <citation type="submission" date="2018-02" db="EMBL/GenBank/DDBJ databases">
        <title>Rhizophora mucronata_Transcriptome.</title>
        <authorList>
            <person name="Meera S.P."/>
            <person name="Sreeshan A."/>
            <person name="Augustine A."/>
        </authorList>
    </citation>
    <scope>NUCLEOTIDE SEQUENCE</scope>
    <source>
        <tissue evidence="1">Leaf</tissue>
    </source>
</reference>
<name>A0A2P2QQ64_RHIMU</name>